<dbReference type="Pfam" id="PF00595">
    <property type="entry name" value="PDZ"/>
    <property type="match status" value="1"/>
</dbReference>
<dbReference type="SMART" id="SM00233">
    <property type="entry name" value="PH"/>
    <property type="match status" value="2"/>
</dbReference>
<evidence type="ECO:0000256" key="8">
    <source>
        <dbReference type="ARBA" id="ARBA00022837"/>
    </source>
</evidence>
<dbReference type="PROSITE" id="PS50003">
    <property type="entry name" value="PH_DOMAIN"/>
    <property type="match status" value="1"/>
</dbReference>
<evidence type="ECO:0008006" key="18">
    <source>
        <dbReference type="Google" id="ProtNLM"/>
    </source>
</evidence>
<dbReference type="GO" id="GO:0005856">
    <property type="term" value="C:cytoskeleton"/>
    <property type="evidence" value="ECO:0007669"/>
    <property type="project" value="UniProtKB-SubCell"/>
</dbReference>
<dbReference type="AlphaFoldDB" id="A0A482XS19"/>
<evidence type="ECO:0000256" key="3">
    <source>
        <dbReference type="ARBA" id="ARBA00004282"/>
    </source>
</evidence>
<dbReference type="GO" id="GO:0005198">
    <property type="term" value="F:structural molecule activity"/>
    <property type="evidence" value="ECO:0007669"/>
    <property type="project" value="InterPro"/>
</dbReference>
<evidence type="ECO:0000256" key="7">
    <source>
        <dbReference type="ARBA" id="ARBA00022737"/>
    </source>
</evidence>
<keyword evidence="10" id="KW-0965">Cell junction</keyword>
<keyword evidence="17" id="KW-1185">Reference proteome</keyword>
<dbReference type="STRING" id="195883.A0A482XS19"/>
<dbReference type="PROSITE" id="PS50106">
    <property type="entry name" value="PDZ"/>
    <property type="match status" value="1"/>
</dbReference>
<evidence type="ECO:0000256" key="12">
    <source>
        <dbReference type="ARBA" id="ARBA00023203"/>
    </source>
</evidence>
<keyword evidence="8" id="KW-0106">Calcium</keyword>
<organism evidence="16 17">
    <name type="scientific">Laodelphax striatellus</name>
    <name type="common">Small brown planthopper</name>
    <name type="synonym">Delphax striatella</name>
    <dbReference type="NCBI Taxonomy" id="195883"/>
    <lineage>
        <taxon>Eukaryota</taxon>
        <taxon>Metazoa</taxon>
        <taxon>Ecdysozoa</taxon>
        <taxon>Arthropoda</taxon>
        <taxon>Hexapoda</taxon>
        <taxon>Insecta</taxon>
        <taxon>Pterygota</taxon>
        <taxon>Neoptera</taxon>
        <taxon>Paraneoptera</taxon>
        <taxon>Hemiptera</taxon>
        <taxon>Auchenorrhyncha</taxon>
        <taxon>Fulgoroidea</taxon>
        <taxon>Delphacidae</taxon>
        <taxon>Criomorphinae</taxon>
        <taxon>Laodelphax</taxon>
    </lineage>
</organism>
<keyword evidence="9" id="KW-0112">Calmodulin-binding</keyword>
<evidence type="ECO:0000256" key="6">
    <source>
        <dbReference type="ARBA" id="ARBA00022553"/>
    </source>
</evidence>
<dbReference type="InterPro" id="IPR001478">
    <property type="entry name" value="PDZ"/>
</dbReference>
<reference evidence="16 17" key="1">
    <citation type="journal article" date="2017" name="Gigascience">
        <title>Genome sequence of the small brown planthopper, Laodelphax striatellus.</title>
        <authorList>
            <person name="Zhu J."/>
            <person name="Jiang F."/>
            <person name="Wang X."/>
            <person name="Yang P."/>
            <person name="Bao Y."/>
            <person name="Zhao W."/>
            <person name="Wang W."/>
            <person name="Lu H."/>
            <person name="Wang Q."/>
            <person name="Cui N."/>
            <person name="Li J."/>
            <person name="Chen X."/>
            <person name="Luo L."/>
            <person name="Yu J."/>
            <person name="Kang L."/>
            <person name="Cui F."/>
        </authorList>
    </citation>
    <scope>NUCLEOTIDE SEQUENCE [LARGE SCALE GENOMIC DNA]</scope>
    <source>
        <strain evidence="16">Lst14</strain>
    </source>
</reference>
<evidence type="ECO:0000256" key="1">
    <source>
        <dbReference type="ARBA" id="ARBA00004184"/>
    </source>
</evidence>
<feature type="domain" description="PDZ" evidence="15">
    <location>
        <begin position="83"/>
        <end position="162"/>
    </location>
</feature>
<evidence type="ECO:0000256" key="9">
    <source>
        <dbReference type="ARBA" id="ARBA00022860"/>
    </source>
</evidence>
<dbReference type="Proteomes" id="UP000291343">
    <property type="component" value="Unassembled WGS sequence"/>
</dbReference>
<dbReference type="EMBL" id="QKKF02002619">
    <property type="protein sequence ID" value="RZF48258.1"/>
    <property type="molecule type" value="Genomic_DNA"/>
</dbReference>
<evidence type="ECO:0000256" key="4">
    <source>
        <dbReference type="ARBA" id="ARBA00010798"/>
    </source>
</evidence>
<protein>
    <recommendedName>
        <fullName evidence="18">PDZ domain-containing protein</fullName>
    </recommendedName>
</protein>
<evidence type="ECO:0000259" key="14">
    <source>
        <dbReference type="PROSITE" id="PS50003"/>
    </source>
</evidence>
<dbReference type="Pfam" id="PF00169">
    <property type="entry name" value="PH"/>
    <property type="match status" value="1"/>
</dbReference>
<dbReference type="CDD" id="cd06801">
    <property type="entry name" value="PDZ_syntrophin-like"/>
    <property type="match status" value="1"/>
</dbReference>
<keyword evidence="13" id="KW-0206">Cytoskeleton</keyword>
<evidence type="ECO:0000256" key="13">
    <source>
        <dbReference type="ARBA" id="ARBA00023212"/>
    </source>
</evidence>
<dbReference type="OrthoDB" id="409749at2759"/>
<dbReference type="SMART" id="SM00228">
    <property type="entry name" value="PDZ"/>
    <property type="match status" value="1"/>
</dbReference>
<evidence type="ECO:0000259" key="15">
    <source>
        <dbReference type="PROSITE" id="PS50106"/>
    </source>
</evidence>
<evidence type="ECO:0000256" key="11">
    <source>
        <dbReference type="ARBA" id="ARBA00023136"/>
    </source>
</evidence>
<evidence type="ECO:0000313" key="17">
    <source>
        <dbReference type="Proteomes" id="UP000291343"/>
    </source>
</evidence>
<evidence type="ECO:0000313" key="16">
    <source>
        <dbReference type="EMBL" id="RZF48258.1"/>
    </source>
</evidence>
<proteinExistence type="inferred from homology"/>
<name>A0A482XS19_LAOST</name>
<comment type="caution">
    <text evidence="16">The sequence shown here is derived from an EMBL/GenBank/DDBJ whole genome shotgun (WGS) entry which is preliminary data.</text>
</comment>
<dbReference type="Gene3D" id="2.30.29.30">
    <property type="entry name" value="Pleckstrin-homology domain (PH domain)/Phosphotyrosine-binding domain (PTB)"/>
    <property type="match status" value="1"/>
</dbReference>
<dbReference type="GO" id="GO:0005516">
    <property type="term" value="F:calmodulin binding"/>
    <property type="evidence" value="ECO:0007669"/>
    <property type="project" value="UniProtKB-KW"/>
</dbReference>
<dbReference type="PANTHER" id="PTHR10554:SF12">
    <property type="entry name" value="IP02644P"/>
    <property type="match status" value="1"/>
</dbReference>
<comment type="similarity">
    <text evidence="4">Belongs to the syntrophin family.</text>
</comment>
<sequence>MVEMAGISYGRSGILETHVRGQWYRVFVTLEDDYLSISLDESYENSTALNGTLNNNNNNTMDSTGGLMDSSDVPESVANQKRLVRVVKSDNNGLGISIKGGKENKMPILISKIFKGMAADQTEQLYVGDAILSVNGEDLRDATHDEAVKALKRAGKVVELEVVTWLYVTVKYLREVRPYFRKASIISEVGWELQRGFLSQAPPSPGPSPPRADTRYLPLQLCHLARNLAHLDPENRTIELHSPDGVHSCVLRAADPTEAGVWFNTLHSALHALAARALLHANRLLAALLGQLQHIGWLARRPHIEQNGRASSESSEELERWQPVFGAITQRELRLYESAPWSPEAWTTPLEVCPLISTRLVSSGRQTDVIVFSVRCGTGEGVVTHHLRAETHRDLANWARMLVQGCHNSVQLQQELACRCLWKGQPCQLVLNYEDGFTLYEAPSGMSRSESKKLWSFPFERLKSSADDGQRLLWLDFGGDESDIELDMECCPKPMVFILHNFLSAKIHRLETQICCASEITNVNKSNQL</sequence>
<evidence type="ECO:0000256" key="5">
    <source>
        <dbReference type="ARBA" id="ARBA00022490"/>
    </source>
</evidence>
<dbReference type="PANTHER" id="PTHR10554">
    <property type="entry name" value="SYNTROPHIN"/>
    <property type="match status" value="1"/>
</dbReference>
<comment type="subcellular location">
    <subcellularLocation>
        <location evidence="3">Cell junction</location>
    </subcellularLocation>
    <subcellularLocation>
        <location evidence="2">Cytoplasm</location>
        <location evidence="2">Cytoskeleton</location>
    </subcellularLocation>
    <subcellularLocation>
        <location evidence="1">Endomembrane system</location>
        <topology evidence="1">Peripheral membrane protein</topology>
    </subcellularLocation>
</comment>
<dbReference type="Pfam" id="PF18012">
    <property type="entry name" value="PH_17"/>
    <property type="match status" value="1"/>
</dbReference>
<keyword evidence="7" id="KW-0677">Repeat</keyword>
<evidence type="ECO:0000256" key="2">
    <source>
        <dbReference type="ARBA" id="ARBA00004245"/>
    </source>
</evidence>
<dbReference type="InterPro" id="IPR036034">
    <property type="entry name" value="PDZ_sf"/>
</dbReference>
<dbReference type="Gene3D" id="2.30.42.10">
    <property type="match status" value="1"/>
</dbReference>
<keyword evidence="5" id="KW-0963">Cytoplasm</keyword>
<accession>A0A482XS19</accession>
<dbReference type="Pfam" id="PF23012">
    <property type="entry name" value="Syntrophin_4th"/>
    <property type="match status" value="1"/>
</dbReference>
<gene>
    <name evidence="16" type="ORF">LSTR_LSTR006225</name>
</gene>
<dbReference type="GO" id="GO:0012505">
    <property type="term" value="C:endomembrane system"/>
    <property type="evidence" value="ECO:0007669"/>
    <property type="project" value="UniProtKB-SubCell"/>
</dbReference>
<dbReference type="InterPro" id="IPR055108">
    <property type="entry name" value="Syntrophin_4th"/>
</dbReference>
<dbReference type="FunCoup" id="A0A482XS19">
    <property type="interactions" value="47"/>
</dbReference>
<dbReference type="GO" id="GO:0003779">
    <property type="term" value="F:actin binding"/>
    <property type="evidence" value="ECO:0007669"/>
    <property type="project" value="UniProtKB-KW"/>
</dbReference>
<dbReference type="InterPro" id="IPR015482">
    <property type="entry name" value="Syntrophin"/>
</dbReference>
<dbReference type="FunFam" id="2.30.42.10:FF:000052">
    <property type="entry name" value="Syntrophin beta 1"/>
    <property type="match status" value="1"/>
</dbReference>
<dbReference type="InParanoid" id="A0A482XS19"/>
<dbReference type="CDD" id="cd01258">
    <property type="entry name" value="PHsplit_syntrophin"/>
    <property type="match status" value="1"/>
</dbReference>
<keyword evidence="12" id="KW-0009">Actin-binding</keyword>
<keyword evidence="6" id="KW-0597">Phosphoprotein</keyword>
<evidence type="ECO:0000256" key="10">
    <source>
        <dbReference type="ARBA" id="ARBA00022949"/>
    </source>
</evidence>
<dbReference type="GO" id="GO:0016010">
    <property type="term" value="C:dystrophin-associated glycoprotein complex"/>
    <property type="evidence" value="ECO:0007669"/>
    <property type="project" value="TreeGrafter"/>
</dbReference>
<dbReference type="SUPFAM" id="SSF50156">
    <property type="entry name" value="PDZ domain-like"/>
    <property type="match status" value="1"/>
</dbReference>
<dbReference type="SMR" id="A0A482XS19"/>
<dbReference type="SUPFAM" id="SSF50729">
    <property type="entry name" value="PH domain-like"/>
    <property type="match status" value="1"/>
</dbReference>
<dbReference type="InterPro" id="IPR041428">
    <property type="entry name" value="PHsplit_syntrophin"/>
</dbReference>
<dbReference type="InterPro" id="IPR011993">
    <property type="entry name" value="PH-like_dom_sf"/>
</dbReference>
<keyword evidence="11" id="KW-0472">Membrane</keyword>
<feature type="domain" description="PH" evidence="14">
    <location>
        <begin position="291"/>
        <end position="407"/>
    </location>
</feature>
<dbReference type="InterPro" id="IPR001849">
    <property type="entry name" value="PH_domain"/>
</dbReference>
<dbReference type="GO" id="GO:0070161">
    <property type="term" value="C:anchoring junction"/>
    <property type="evidence" value="ECO:0007669"/>
    <property type="project" value="UniProtKB-SubCell"/>
</dbReference>